<dbReference type="PROSITE" id="PS01064">
    <property type="entry name" value="PYRIDOX_OXIDASE"/>
    <property type="match status" value="1"/>
</dbReference>
<proteinExistence type="inferred from homology"/>
<feature type="binding site" evidence="5 7">
    <location>
        <begin position="142"/>
        <end position="143"/>
    </location>
    <ligand>
        <name>FMN</name>
        <dbReference type="ChEBI" id="CHEBI:58210"/>
    </ligand>
</feature>
<keyword evidence="11" id="KW-1185">Reference proteome</keyword>
<dbReference type="InterPro" id="IPR000659">
    <property type="entry name" value="Pyridox_Oxase"/>
</dbReference>
<feature type="binding site" evidence="5 7">
    <location>
        <position position="197"/>
    </location>
    <ligand>
        <name>FMN</name>
        <dbReference type="ChEBI" id="CHEBI:58210"/>
    </ligand>
</feature>
<keyword evidence="4 5" id="KW-0560">Oxidoreductase</keyword>
<feature type="binding site" evidence="5 7">
    <location>
        <position position="84"/>
    </location>
    <ligand>
        <name>FMN</name>
        <dbReference type="ChEBI" id="CHEBI:58210"/>
    </ligand>
</feature>
<evidence type="ECO:0000259" key="8">
    <source>
        <dbReference type="Pfam" id="PF01243"/>
    </source>
</evidence>
<feature type="binding site" evidence="5 7">
    <location>
        <position position="107"/>
    </location>
    <ligand>
        <name>FMN</name>
        <dbReference type="ChEBI" id="CHEBI:58210"/>
    </ligand>
</feature>
<feature type="binding site" evidence="6">
    <location>
        <begin position="10"/>
        <end position="13"/>
    </location>
    <ligand>
        <name>substrate</name>
    </ligand>
</feature>
<evidence type="ECO:0000313" key="11">
    <source>
        <dbReference type="Proteomes" id="UP000528457"/>
    </source>
</evidence>
<comment type="similarity">
    <text evidence="1 5">Belongs to the pyridoxamine 5'-phosphate oxidase family.</text>
</comment>
<comment type="catalytic activity">
    <reaction evidence="5">
        <text>pyridoxamine 5'-phosphate + O2 + H2O = pyridoxal 5'-phosphate + H2O2 + NH4(+)</text>
        <dbReference type="Rhea" id="RHEA:15817"/>
        <dbReference type="ChEBI" id="CHEBI:15377"/>
        <dbReference type="ChEBI" id="CHEBI:15379"/>
        <dbReference type="ChEBI" id="CHEBI:16240"/>
        <dbReference type="ChEBI" id="CHEBI:28938"/>
        <dbReference type="ChEBI" id="CHEBI:58451"/>
        <dbReference type="ChEBI" id="CHEBI:597326"/>
        <dbReference type="EC" id="1.4.3.5"/>
    </reaction>
</comment>
<dbReference type="NCBIfam" id="TIGR00558">
    <property type="entry name" value="pdxH"/>
    <property type="match status" value="1"/>
</dbReference>
<comment type="catalytic activity">
    <reaction evidence="5">
        <text>pyridoxine 5'-phosphate + O2 = pyridoxal 5'-phosphate + H2O2</text>
        <dbReference type="Rhea" id="RHEA:15149"/>
        <dbReference type="ChEBI" id="CHEBI:15379"/>
        <dbReference type="ChEBI" id="CHEBI:16240"/>
        <dbReference type="ChEBI" id="CHEBI:58589"/>
        <dbReference type="ChEBI" id="CHEBI:597326"/>
        <dbReference type="EC" id="1.4.3.5"/>
    </reaction>
</comment>
<evidence type="ECO:0000256" key="4">
    <source>
        <dbReference type="ARBA" id="ARBA00023002"/>
    </source>
</evidence>
<dbReference type="FunCoup" id="A0A7X0MX53">
    <property type="interactions" value="541"/>
</dbReference>
<dbReference type="HAMAP" id="MF_01629">
    <property type="entry name" value="PdxH"/>
    <property type="match status" value="1"/>
</dbReference>
<evidence type="ECO:0000313" key="10">
    <source>
        <dbReference type="EMBL" id="MBB6522915.1"/>
    </source>
</evidence>
<keyword evidence="2 5" id="KW-0285">Flavoprotein</keyword>
<dbReference type="GO" id="GO:0008615">
    <property type="term" value="P:pyridoxine biosynthetic process"/>
    <property type="evidence" value="ECO:0007669"/>
    <property type="project" value="UniProtKB-UniRule"/>
</dbReference>
<gene>
    <name evidence="5" type="primary">pdxH</name>
    <name evidence="10" type="ORF">HNR48_003200</name>
</gene>
<dbReference type="GO" id="GO:0010181">
    <property type="term" value="F:FMN binding"/>
    <property type="evidence" value="ECO:0007669"/>
    <property type="project" value="UniProtKB-UniRule"/>
</dbReference>
<name>A0A7X0MX53_9GAMM</name>
<dbReference type="PANTHER" id="PTHR10851:SF0">
    <property type="entry name" value="PYRIDOXINE-5'-PHOSPHATE OXIDASE"/>
    <property type="match status" value="1"/>
</dbReference>
<protein>
    <recommendedName>
        <fullName evidence="5">Pyridoxine/pyridoxamine 5'-phosphate oxidase</fullName>
        <ecNumber evidence="5">1.4.3.5</ecNumber>
    </recommendedName>
    <alternativeName>
        <fullName evidence="5">PNP/PMP oxidase</fullName>
        <shortName evidence="5">PNPOx</shortName>
    </alternativeName>
    <alternativeName>
        <fullName evidence="5">Pyridoxal 5'-phosphate synthase</fullName>
    </alternativeName>
</protein>
<comment type="pathway">
    <text evidence="5">Cofactor metabolism; pyridoxal 5'-phosphate salvage; pyridoxal 5'-phosphate from pyridoxamine 5'-phosphate: step 1/1.</text>
</comment>
<feature type="domain" description="Pyridoxine 5'-phosphate oxidase dimerisation C-terminal" evidence="9">
    <location>
        <begin position="174"/>
        <end position="215"/>
    </location>
</feature>
<dbReference type="Pfam" id="PF01243">
    <property type="entry name" value="PNPOx_N"/>
    <property type="match status" value="1"/>
</dbReference>
<dbReference type="EC" id="1.4.3.5" evidence="5"/>
<dbReference type="RefSeq" id="WP_166844948.1">
    <property type="nucleotide sequence ID" value="NZ_JAAONY010000002.1"/>
</dbReference>
<feature type="binding site" evidence="5 7">
    <location>
        <begin position="78"/>
        <end position="79"/>
    </location>
    <ligand>
        <name>FMN</name>
        <dbReference type="ChEBI" id="CHEBI:58210"/>
    </ligand>
</feature>
<comment type="cofactor">
    <cofactor evidence="5 7">
        <name>FMN</name>
        <dbReference type="ChEBI" id="CHEBI:58210"/>
    </cofactor>
    <text evidence="5 7">Binds 1 FMN per subunit.</text>
</comment>
<feature type="binding site" evidence="5 6">
    <location>
        <position position="68"/>
    </location>
    <ligand>
        <name>substrate</name>
    </ligand>
</feature>
<sequence>MSELSIDQLRREYLQGGLHREHLKDCPIAQFEHWLKQAVDAGLQDPTAMTVATVDASGQPSQRIVLLKAVDKDGFVFYTNYGSRKAQDIAANSKVSLHFPWHALERQVKIAGVAEKVSQKESLQYFLSRPEESQLAAWASEQSRPVSSRELLMQQFASMKQKFSAGKIPLPDFWGGFRIKPVRIEFWQGGANRLHDRFEYQLQDDGDWDTQRLAP</sequence>
<comment type="caution">
    <text evidence="10">The sequence shown here is derived from an EMBL/GenBank/DDBJ whole genome shotgun (WGS) entry which is preliminary data.</text>
</comment>
<reference evidence="10 11" key="1">
    <citation type="submission" date="2020-08" db="EMBL/GenBank/DDBJ databases">
        <title>Genomic Encyclopedia of Type Strains, Phase IV (KMG-IV): sequencing the most valuable type-strain genomes for metagenomic binning, comparative biology and taxonomic classification.</title>
        <authorList>
            <person name="Goeker M."/>
        </authorList>
    </citation>
    <scope>NUCLEOTIDE SEQUENCE [LARGE SCALE GENOMIC DNA]</scope>
    <source>
        <strain evidence="10 11">DSM 22368</strain>
    </source>
</reference>
<feature type="binding site" evidence="5 7">
    <location>
        <begin position="63"/>
        <end position="68"/>
    </location>
    <ligand>
        <name>FMN</name>
        <dbReference type="ChEBI" id="CHEBI:58210"/>
    </ligand>
</feature>
<evidence type="ECO:0000256" key="1">
    <source>
        <dbReference type="ARBA" id="ARBA00007301"/>
    </source>
</evidence>
<evidence type="ECO:0000256" key="6">
    <source>
        <dbReference type="PIRSR" id="PIRSR000190-1"/>
    </source>
</evidence>
<dbReference type="EMBL" id="JACHHT010000002">
    <property type="protein sequence ID" value="MBB6522915.1"/>
    <property type="molecule type" value="Genomic_DNA"/>
</dbReference>
<dbReference type="InterPro" id="IPR019576">
    <property type="entry name" value="Pyridoxamine_oxidase_dimer_C"/>
</dbReference>
<dbReference type="Gene3D" id="2.30.110.10">
    <property type="entry name" value="Electron Transport, Fmn-binding Protein, Chain A"/>
    <property type="match status" value="1"/>
</dbReference>
<organism evidence="10 11">
    <name type="scientific">Pseudoteredinibacter isoporae</name>
    <dbReference type="NCBI Taxonomy" id="570281"/>
    <lineage>
        <taxon>Bacteria</taxon>
        <taxon>Pseudomonadati</taxon>
        <taxon>Pseudomonadota</taxon>
        <taxon>Gammaproteobacteria</taxon>
        <taxon>Cellvibrionales</taxon>
        <taxon>Cellvibrionaceae</taxon>
        <taxon>Pseudoteredinibacter</taxon>
    </lineage>
</organism>
<dbReference type="SUPFAM" id="SSF50475">
    <property type="entry name" value="FMN-binding split barrel"/>
    <property type="match status" value="1"/>
</dbReference>
<dbReference type="UniPathway" id="UPA01068">
    <property type="reaction ID" value="UER00304"/>
</dbReference>
<accession>A0A7X0MX53</accession>
<dbReference type="InterPro" id="IPR011576">
    <property type="entry name" value="Pyridox_Oxase_N"/>
</dbReference>
<comment type="function">
    <text evidence="5">Catalyzes the oxidation of either pyridoxine 5'-phosphate (PNP) or pyridoxamine 5'-phosphate (PMP) into pyridoxal 5'-phosphate (PLP).</text>
</comment>
<feature type="binding site" evidence="5 6">
    <location>
        <position position="125"/>
    </location>
    <ligand>
        <name>substrate</name>
    </ligand>
</feature>
<keyword evidence="3 5" id="KW-0288">FMN</keyword>
<feature type="domain" description="Pyridoxamine 5'-phosphate oxidase N-terminal" evidence="8">
    <location>
        <begin position="35"/>
        <end position="159"/>
    </location>
</feature>
<dbReference type="AlphaFoldDB" id="A0A7X0MX53"/>
<dbReference type="InterPro" id="IPR019740">
    <property type="entry name" value="Pyridox_Oxase_CS"/>
</dbReference>
<dbReference type="InParanoid" id="A0A7X0MX53"/>
<dbReference type="InterPro" id="IPR012349">
    <property type="entry name" value="Split_barrel_FMN-bd"/>
</dbReference>
<evidence type="ECO:0000256" key="7">
    <source>
        <dbReference type="PIRSR" id="PIRSR000190-2"/>
    </source>
</evidence>
<comment type="subunit">
    <text evidence="5">Homodimer.</text>
</comment>
<feature type="binding site" evidence="5 7">
    <location>
        <position position="85"/>
    </location>
    <ligand>
        <name>FMN</name>
        <dbReference type="ChEBI" id="CHEBI:58210"/>
    </ligand>
</feature>
<evidence type="ECO:0000259" key="9">
    <source>
        <dbReference type="Pfam" id="PF10590"/>
    </source>
</evidence>
<dbReference type="PANTHER" id="PTHR10851">
    <property type="entry name" value="PYRIDOXINE-5-PHOSPHATE OXIDASE"/>
    <property type="match status" value="1"/>
</dbReference>
<feature type="binding site" evidence="5 6">
    <location>
        <begin position="193"/>
        <end position="195"/>
    </location>
    <ligand>
        <name>substrate</name>
    </ligand>
</feature>
<evidence type="ECO:0000256" key="3">
    <source>
        <dbReference type="ARBA" id="ARBA00022643"/>
    </source>
</evidence>
<dbReference type="NCBIfam" id="NF004231">
    <property type="entry name" value="PRK05679.1"/>
    <property type="match status" value="1"/>
</dbReference>
<comment type="pathway">
    <text evidence="5">Cofactor metabolism; pyridoxal 5'-phosphate salvage; pyridoxal 5'-phosphate from pyridoxine 5'-phosphate: step 1/1.</text>
</comment>
<evidence type="ECO:0000256" key="2">
    <source>
        <dbReference type="ARBA" id="ARBA00022630"/>
    </source>
</evidence>
<dbReference type="GO" id="GO:0004733">
    <property type="term" value="F:pyridoxamine phosphate oxidase activity"/>
    <property type="evidence" value="ECO:0007669"/>
    <property type="project" value="UniProtKB-UniRule"/>
</dbReference>
<dbReference type="PIRSF" id="PIRSF000190">
    <property type="entry name" value="Pyd_amn-ph_oxd"/>
    <property type="match status" value="1"/>
</dbReference>
<feature type="binding site" evidence="5 7">
    <location>
        <position position="187"/>
    </location>
    <ligand>
        <name>FMN</name>
        <dbReference type="ChEBI" id="CHEBI:58210"/>
    </ligand>
</feature>
<dbReference type="Pfam" id="PF10590">
    <property type="entry name" value="PNP_phzG_C"/>
    <property type="match status" value="1"/>
</dbReference>
<dbReference type="Proteomes" id="UP000528457">
    <property type="component" value="Unassembled WGS sequence"/>
</dbReference>
<feature type="binding site" evidence="5 6">
    <location>
        <position position="133"/>
    </location>
    <ligand>
        <name>substrate</name>
    </ligand>
</feature>
<keyword evidence="5" id="KW-0664">Pyridoxine biosynthesis</keyword>
<evidence type="ECO:0000256" key="5">
    <source>
        <dbReference type="HAMAP-Rule" id="MF_01629"/>
    </source>
</evidence>
<feature type="binding site" evidence="5 6">
    <location>
        <position position="129"/>
    </location>
    <ligand>
        <name>substrate</name>
    </ligand>
</feature>